<dbReference type="Proteomes" id="UP001497680">
    <property type="component" value="Unassembled WGS sequence"/>
</dbReference>
<accession>A0ACC0CPN1</accession>
<protein>
    <submittedName>
        <fullName evidence="1">FAD/NAD(P)-binding domain-containing protein</fullName>
    </submittedName>
</protein>
<gene>
    <name evidence="1" type="ORF">F4821DRAFT_272553</name>
</gene>
<reference evidence="1 2" key="1">
    <citation type="journal article" date="2022" name="New Phytol.">
        <title>Ecological generalism drives hyperdiversity of secondary metabolite gene clusters in xylarialean endophytes.</title>
        <authorList>
            <person name="Franco M.E.E."/>
            <person name="Wisecaver J.H."/>
            <person name="Arnold A.E."/>
            <person name="Ju Y.M."/>
            <person name="Slot J.C."/>
            <person name="Ahrendt S."/>
            <person name="Moore L.P."/>
            <person name="Eastman K.E."/>
            <person name="Scott K."/>
            <person name="Konkel Z."/>
            <person name="Mondo S.J."/>
            <person name="Kuo A."/>
            <person name="Hayes R.D."/>
            <person name="Haridas S."/>
            <person name="Andreopoulos B."/>
            <person name="Riley R."/>
            <person name="LaButti K."/>
            <person name="Pangilinan J."/>
            <person name="Lipzen A."/>
            <person name="Amirebrahimi M."/>
            <person name="Yan J."/>
            <person name="Adam C."/>
            <person name="Keymanesh K."/>
            <person name="Ng V."/>
            <person name="Louie K."/>
            <person name="Northen T."/>
            <person name="Drula E."/>
            <person name="Henrissat B."/>
            <person name="Hsieh H.M."/>
            <person name="Youens-Clark K."/>
            <person name="Lutzoni F."/>
            <person name="Miadlikowska J."/>
            <person name="Eastwood D.C."/>
            <person name="Hamelin R.C."/>
            <person name="Grigoriev I.V."/>
            <person name="U'Ren J.M."/>
        </authorList>
    </citation>
    <scope>NUCLEOTIDE SEQUENCE [LARGE SCALE GENOMIC DNA]</scope>
    <source>
        <strain evidence="1 2">ER1909</strain>
    </source>
</reference>
<sequence length="749" mass="82366">MAKSVCIIGGGPSGLVAAKTLLHDAPANSFKVTIFEAQSRIGGLWPTAKNDGDGLVHPLMATNQSKHTVQFSDLAWHDSVPEFPRAWQVGQYLERYLDVYGGADIRLGHKVAKAELQDGGTWKVQTESSKGSETELFDYLLVATGFFGKPTWPDYIPREADVPIIHSSKYRDFKSLLGTSGRRGSKILVVGGQMSGIETAATVATHLSSAIHAPGEKIFEEPEKYSIHHIIHRPSWVFPLFTSPKPTASAPPFLPCDLPSYNLANRPQPLMNSQGHISVDTARVLNSIYESVLGTNQSDFSAEAKVDGDFLDEQPFVAMSSHYMDFVRSGLIKISRGKMSSISGNVATLSPTDEQISDIAAVILATGFDPSPSLSFLPKSVLDTISHSPSNPNLPVALAFHGTHHPSLPTLGFVGLYRSPYWGVMEMQARFVAHMWTTSSPSSVLQQALADDDSIARTLALRADPRTSQFPMGDYAFLMQEFARALDIPIGPFGSTPPLANGKAMDILTPARYAYPEVQSDRAQEEAAKSLRATHSTAVAGLCHARFVAGAVFRSLLGEWRLERDLISKLPSHPSGRFVGTARFLLREGTADGRPHSHGAKSELGLGLEYLYVEDGTFTARDNPAMSFRATRRYVWRYDEEKDRLSVWFAQTDDPSRADYLFHEVEFLVPADEEAMAAADGTGAAIDAKMVEKEKKRGWLARASHLCIDDLYDVNYEFNFNAVNLKEWKLAYSVKGPKKDYTISGVYRR</sequence>
<organism evidence="1 2">
    <name type="scientific">Hypoxylon rubiginosum</name>
    <dbReference type="NCBI Taxonomy" id="110542"/>
    <lineage>
        <taxon>Eukaryota</taxon>
        <taxon>Fungi</taxon>
        <taxon>Dikarya</taxon>
        <taxon>Ascomycota</taxon>
        <taxon>Pezizomycotina</taxon>
        <taxon>Sordariomycetes</taxon>
        <taxon>Xylariomycetidae</taxon>
        <taxon>Xylariales</taxon>
        <taxon>Hypoxylaceae</taxon>
        <taxon>Hypoxylon</taxon>
    </lineage>
</organism>
<dbReference type="EMBL" id="MU394373">
    <property type="protein sequence ID" value="KAI6082350.1"/>
    <property type="molecule type" value="Genomic_DNA"/>
</dbReference>
<evidence type="ECO:0000313" key="2">
    <source>
        <dbReference type="Proteomes" id="UP001497680"/>
    </source>
</evidence>
<comment type="caution">
    <text evidence="1">The sequence shown here is derived from an EMBL/GenBank/DDBJ whole genome shotgun (WGS) entry which is preliminary data.</text>
</comment>
<keyword evidence="2" id="KW-1185">Reference proteome</keyword>
<evidence type="ECO:0000313" key="1">
    <source>
        <dbReference type="EMBL" id="KAI6082350.1"/>
    </source>
</evidence>
<proteinExistence type="predicted"/>
<name>A0ACC0CPN1_9PEZI</name>